<dbReference type="STRING" id="1231657.A0A1Y1ZIF9"/>
<evidence type="ECO:0000313" key="2">
    <source>
        <dbReference type="EMBL" id="ORY10032.1"/>
    </source>
</evidence>
<dbReference type="CDD" id="cd00403">
    <property type="entry name" value="Ribosomal_L1"/>
    <property type="match status" value="1"/>
</dbReference>
<comment type="caution">
    <text evidence="2">The sequence shown here is derived from an EMBL/GenBank/DDBJ whole genome shotgun (WGS) entry which is preliminary data.</text>
</comment>
<dbReference type="GO" id="GO:0005840">
    <property type="term" value="C:ribosome"/>
    <property type="evidence" value="ECO:0007669"/>
    <property type="project" value="UniProtKB-KW"/>
</dbReference>
<evidence type="ECO:0000256" key="1">
    <source>
        <dbReference type="SAM" id="MobiDB-lite"/>
    </source>
</evidence>
<gene>
    <name evidence="2" type="ORF">BCR34DRAFT_515573</name>
</gene>
<proteinExistence type="predicted"/>
<reference evidence="2 3" key="1">
    <citation type="submission" date="2016-07" db="EMBL/GenBank/DDBJ databases">
        <title>Pervasive Adenine N6-methylation of Active Genes in Fungi.</title>
        <authorList>
            <consortium name="DOE Joint Genome Institute"/>
            <person name="Mondo S.J."/>
            <person name="Dannebaum R.O."/>
            <person name="Kuo R.C."/>
            <person name="Labutti K."/>
            <person name="Haridas S."/>
            <person name="Kuo A."/>
            <person name="Salamov A."/>
            <person name="Ahrendt S.R."/>
            <person name="Lipzen A."/>
            <person name="Sullivan W."/>
            <person name="Andreopoulos W.B."/>
            <person name="Clum A."/>
            <person name="Lindquist E."/>
            <person name="Daum C."/>
            <person name="Ramamoorthy G.K."/>
            <person name="Gryganskyi A."/>
            <person name="Culley D."/>
            <person name="Magnuson J.K."/>
            <person name="James T.Y."/>
            <person name="O'Malley M.A."/>
            <person name="Stajich J.E."/>
            <person name="Spatafora J.W."/>
            <person name="Visel A."/>
            <person name="Grigoriev I.V."/>
        </authorList>
    </citation>
    <scope>NUCLEOTIDE SEQUENCE [LARGE SCALE GENOMIC DNA]</scope>
    <source>
        <strain evidence="2 3">CBS 115471</strain>
    </source>
</reference>
<dbReference type="EMBL" id="MCFA01000078">
    <property type="protein sequence ID" value="ORY10032.1"/>
    <property type="molecule type" value="Genomic_DNA"/>
</dbReference>
<dbReference type="PANTHER" id="PTHR23105">
    <property type="entry name" value="RIBOSOMAL PROTEIN L7AE FAMILY MEMBER"/>
    <property type="match status" value="1"/>
</dbReference>
<name>A0A1Y1ZIF9_9PLEO</name>
<dbReference type="Gene3D" id="3.30.190.20">
    <property type="match status" value="1"/>
</dbReference>
<accession>A0A1Y1ZIF9</accession>
<dbReference type="GO" id="GO:0003723">
    <property type="term" value="F:RNA binding"/>
    <property type="evidence" value="ECO:0007669"/>
    <property type="project" value="InterPro"/>
</dbReference>
<feature type="compositionally biased region" description="Basic and acidic residues" evidence="1">
    <location>
        <begin position="50"/>
        <end position="59"/>
    </location>
</feature>
<dbReference type="AlphaFoldDB" id="A0A1Y1ZIF9"/>
<keyword evidence="2" id="KW-0687">Ribonucleoprotein</keyword>
<dbReference type="InterPro" id="IPR050257">
    <property type="entry name" value="eL8/uL1-like"/>
</dbReference>
<dbReference type="Pfam" id="PF00687">
    <property type="entry name" value="Ribosomal_L1"/>
    <property type="match status" value="1"/>
</dbReference>
<protein>
    <submittedName>
        <fullName evidence="2">Ribosomal protein L1p/L10e family-domain-containing protein</fullName>
    </submittedName>
</protein>
<organism evidence="2 3">
    <name type="scientific">Clohesyomyces aquaticus</name>
    <dbReference type="NCBI Taxonomy" id="1231657"/>
    <lineage>
        <taxon>Eukaryota</taxon>
        <taxon>Fungi</taxon>
        <taxon>Dikarya</taxon>
        <taxon>Ascomycota</taxon>
        <taxon>Pezizomycotina</taxon>
        <taxon>Dothideomycetes</taxon>
        <taxon>Pleosporomycetidae</taxon>
        <taxon>Pleosporales</taxon>
        <taxon>Lindgomycetaceae</taxon>
        <taxon>Clohesyomyces</taxon>
    </lineage>
</organism>
<keyword evidence="3" id="KW-1185">Reference proteome</keyword>
<feature type="region of interest" description="Disordered" evidence="1">
    <location>
        <begin position="328"/>
        <end position="385"/>
    </location>
</feature>
<dbReference type="Proteomes" id="UP000193144">
    <property type="component" value="Unassembled WGS sequence"/>
</dbReference>
<sequence>MAKSAVAKVAQTDAPLTTKVAKGSPYQLDPSQVERAAKGLLGNMKKHAADKKDSAEKKNLLAADNDEAEEEDAPVFLNLTTKTHVKDENRLKPNKISLPHAIQPKELRICLITSSPQREFKDLVEHESFPEDLRAKIGRVMEVDKLRRKIKSYEQKRALLAEYDLFLADERIVTILPKALGKVFYSSKTKRPMPVCLTRQKKETKTRVTATPEELARSIEGALKSTPLNLSSSVNTTIKIGTMSMTAEQISQNVDAVVAALTTKFIPKGWRNIRALHIKGPTTMSLPIWLADELWVDEEQVLDQPWQQPVKDGPRISEKKRKYEEWENELMDEEELAERRSRSRKSRKQQAVEDAPKETNTISKERRKRIKSEAMASVATPLVVG</sequence>
<dbReference type="InterPro" id="IPR016095">
    <property type="entry name" value="Ribosomal_uL1_3-a/b-sand"/>
</dbReference>
<dbReference type="SUPFAM" id="SSF56808">
    <property type="entry name" value="Ribosomal protein L1"/>
    <property type="match status" value="1"/>
</dbReference>
<feature type="region of interest" description="Disordered" evidence="1">
    <location>
        <begin position="41"/>
        <end position="67"/>
    </location>
</feature>
<evidence type="ECO:0000313" key="3">
    <source>
        <dbReference type="Proteomes" id="UP000193144"/>
    </source>
</evidence>
<dbReference type="InterPro" id="IPR023674">
    <property type="entry name" value="Ribosomal_uL1-like"/>
</dbReference>
<dbReference type="Gene3D" id="3.40.50.790">
    <property type="match status" value="1"/>
</dbReference>
<keyword evidence="2" id="KW-0689">Ribosomal protein</keyword>
<dbReference type="InterPro" id="IPR028364">
    <property type="entry name" value="Ribosomal_uL1/biogenesis"/>
</dbReference>
<dbReference type="OrthoDB" id="10251727at2759"/>